<dbReference type="InterPro" id="IPR033939">
    <property type="entry name" value="BCAT_family"/>
</dbReference>
<dbReference type="FunFam" id="3.20.10.10:FF:000004">
    <property type="entry name" value="Branched-chain-amino-acid aminotransferase"/>
    <property type="match status" value="1"/>
</dbReference>
<comment type="cofactor">
    <cofactor evidence="1 10">
        <name>pyridoxal 5'-phosphate</name>
        <dbReference type="ChEBI" id="CHEBI:597326"/>
    </cofactor>
</comment>
<evidence type="ECO:0000256" key="6">
    <source>
        <dbReference type="ARBA" id="ARBA00022898"/>
    </source>
</evidence>
<dbReference type="NCBIfam" id="NF009897">
    <property type="entry name" value="PRK13357.1"/>
    <property type="match status" value="1"/>
</dbReference>
<dbReference type="GO" id="GO:0009082">
    <property type="term" value="P:branched-chain amino acid biosynthetic process"/>
    <property type="evidence" value="ECO:0007669"/>
    <property type="project" value="UniProtKB-KW"/>
</dbReference>
<keyword evidence="3 11" id="KW-0032">Aminotransferase</keyword>
<name>A0A0G4F6J8_VITBC</name>
<dbReference type="PIRSF" id="PIRSF006468">
    <property type="entry name" value="BCAT1"/>
    <property type="match status" value="1"/>
</dbReference>
<evidence type="ECO:0000256" key="9">
    <source>
        <dbReference type="RuleBase" id="RU004106"/>
    </source>
</evidence>
<evidence type="ECO:0000256" key="4">
    <source>
        <dbReference type="ARBA" id="ARBA00022605"/>
    </source>
</evidence>
<evidence type="ECO:0000313" key="12">
    <source>
        <dbReference type="EMBL" id="CEM08044.1"/>
    </source>
</evidence>
<dbReference type="GO" id="GO:0052656">
    <property type="term" value="F:L-isoleucine-2-oxoglutarate transaminase activity"/>
    <property type="evidence" value="ECO:0007669"/>
    <property type="project" value="RHEA"/>
</dbReference>
<keyword evidence="7 11" id="KW-0100">Branched-chain amino acid biosynthesis</keyword>
<dbReference type="OrthoDB" id="1732691at2759"/>
<keyword evidence="5 11" id="KW-0808">Transferase</keyword>
<dbReference type="InterPro" id="IPR043132">
    <property type="entry name" value="BCAT-like_C"/>
</dbReference>
<dbReference type="Proteomes" id="UP000041254">
    <property type="component" value="Unassembled WGS sequence"/>
</dbReference>
<dbReference type="EC" id="2.6.1.42" evidence="11"/>
<dbReference type="PANTHER" id="PTHR11825">
    <property type="entry name" value="SUBGROUP IIII AMINOTRANSFERASE"/>
    <property type="match status" value="1"/>
</dbReference>
<keyword evidence="6 10" id="KW-0663">Pyridoxal phosphate</keyword>
<dbReference type="InterPro" id="IPR036038">
    <property type="entry name" value="Aminotransferase-like"/>
</dbReference>
<dbReference type="InterPro" id="IPR043131">
    <property type="entry name" value="BCAT-like_N"/>
</dbReference>
<dbReference type="InterPro" id="IPR005786">
    <property type="entry name" value="B_amino_transII"/>
</dbReference>
<comment type="catalytic activity">
    <reaction evidence="11">
        <text>L-valine + 2-oxoglutarate = 3-methyl-2-oxobutanoate + L-glutamate</text>
        <dbReference type="Rhea" id="RHEA:24813"/>
        <dbReference type="ChEBI" id="CHEBI:11851"/>
        <dbReference type="ChEBI" id="CHEBI:16810"/>
        <dbReference type="ChEBI" id="CHEBI:29985"/>
        <dbReference type="ChEBI" id="CHEBI:57762"/>
        <dbReference type="EC" id="2.6.1.42"/>
    </reaction>
</comment>
<dbReference type="CDD" id="cd01557">
    <property type="entry name" value="BCAT_beta_family"/>
    <property type="match status" value="1"/>
</dbReference>
<feature type="modified residue" description="N6-(pyridoxal phosphate)lysine" evidence="8">
    <location>
        <position position="233"/>
    </location>
</feature>
<organism evidence="12 13">
    <name type="scientific">Vitrella brassicaformis (strain CCMP3155)</name>
    <dbReference type="NCBI Taxonomy" id="1169540"/>
    <lineage>
        <taxon>Eukaryota</taxon>
        <taxon>Sar</taxon>
        <taxon>Alveolata</taxon>
        <taxon>Colpodellida</taxon>
        <taxon>Vitrellaceae</taxon>
        <taxon>Vitrella</taxon>
    </lineage>
</organism>
<dbReference type="Gene3D" id="3.20.10.10">
    <property type="entry name" value="D-amino Acid Aminotransferase, subunit A, domain 2"/>
    <property type="match status" value="1"/>
</dbReference>
<dbReference type="PhylomeDB" id="A0A0G4F6J8"/>
<dbReference type="GO" id="GO:0052654">
    <property type="term" value="F:L-leucine-2-oxoglutarate transaminase activity"/>
    <property type="evidence" value="ECO:0007669"/>
    <property type="project" value="RHEA"/>
</dbReference>
<comment type="similarity">
    <text evidence="2 9">Belongs to the class-IV pyridoxal-phosphate-dependent aminotransferase family.</text>
</comment>
<dbReference type="NCBIfam" id="TIGR01123">
    <property type="entry name" value="ilvE_II"/>
    <property type="match status" value="1"/>
</dbReference>
<dbReference type="PROSITE" id="PS00770">
    <property type="entry name" value="AA_TRANSFER_CLASS_4"/>
    <property type="match status" value="1"/>
</dbReference>
<accession>A0A0G4F6J8</accession>
<evidence type="ECO:0000256" key="10">
    <source>
        <dbReference type="RuleBase" id="RU004516"/>
    </source>
</evidence>
<dbReference type="VEuPathDB" id="CryptoDB:Vbra_14568"/>
<gene>
    <name evidence="12" type="ORF">Vbra_14568</name>
</gene>
<dbReference type="PANTHER" id="PTHR11825:SF44">
    <property type="entry name" value="BRANCHED-CHAIN-AMINO-ACID AMINOTRANSFERASE"/>
    <property type="match status" value="1"/>
</dbReference>
<evidence type="ECO:0000256" key="5">
    <source>
        <dbReference type="ARBA" id="ARBA00022679"/>
    </source>
</evidence>
<evidence type="ECO:0000256" key="1">
    <source>
        <dbReference type="ARBA" id="ARBA00001933"/>
    </source>
</evidence>
<dbReference type="SUPFAM" id="SSF56752">
    <property type="entry name" value="D-aminoacid aminotransferase-like PLP-dependent enzymes"/>
    <property type="match status" value="1"/>
</dbReference>
<dbReference type="GO" id="GO:0052655">
    <property type="term" value="F:L-valine-2-oxoglutarate transaminase activity"/>
    <property type="evidence" value="ECO:0007669"/>
    <property type="project" value="RHEA"/>
</dbReference>
<evidence type="ECO:0000256" key="3">
    <source>
        <dbReference type="ARBA" id="ARBA00022576"/>
    </source>
</evidence>
<sequence length="404" mass="45004">MRRAAICRRRPRCSPFLPSCVLPHRQFSSASGLHGLDASQLKIIRKGGEPTPLPPLDTLVFGRTFSDHMLDVDWDVNEGWRAPVIRPFQNLSIHPAASSLHYALQCFDGMKAYKDDSGRIRMFRPDMNARRLLLSSQRLGLPSFDELQLVECIKALLSVDSSQVPQKDGYSMYIRPTSIATQPTLGVGPPSQTKLFVILSPVGPYYPTGFKPVQLLADTHYIRAWPGGTGDRKVGANYGPTILPQTLGAKKGYSQMLWLFPEGDDYRLTEVGTMNLFILWKNEQGEKELVTEPLGDLILPGVTRDSIIKLAQKMHDIKVSERPVYMKKDFLKAVAEKRILEVFGAGTAAVVSPVDRIGFDGVDYPIPVDPDNPSAGIGPLAKKLLKELNDIQYGRVPHEWSWLV</sequence>
<keyword evidence="4 11" id="KW-0028">Amino-acid biosynthesis</keyword>
<evidence type="ECO:0000256" key="8">
    <source>
        <dbReference type="PIRSR" id="PIRSR006468-1"/>
    </source>
</evidence>
<protein>
    <recommendedName>
        <fullName evidence="11">Branched-chain-amino-acid aminotransferase</fullName>
        <ecNumber evidence="11">2.6.1.42</ecNumber>
    </recommendedName>
</protein>
<evidence type="ECO:0000256" key="11">
    <source>
        <dbReference type="RuleBase" id="RU004517"/>
    </source>
</evidence>
<evidence type="ECO:0000313" key="13">
    <source>
        <dbReference type="Proteomes" id="UP000041254"/>
    </source>
</evidence>
<dbReference type="InterPro" id="IPR001544">
    <property type="entry name" value="Aminotrans_IV"/>
</dbReference>
<dbReference type="InParanoid" id="A0A0G4F6J8"/>
<evidence type="ECO:0000256" key="7">
    <source>
        <dbReference type="ARBA" id="ARBA00023304"/>
    </source>
</evidence>
<dbReference type="Gene3D" id="3.30.470.10">
    <property type="match status" value="1"/>
</dbReference>
<proteinExistence type="inferred from homology"/>
<dbReference type="InterPro" id="IPR018300">
    <property type="entry name" value="Aminotrans_IV_CS"/>
</dbReference>
<dbReference type="FunFam" id="3.30.470.10:FF:000002">
    <property type="entry name" value="Branched-chain-amino-acid aminotransferase"/>
    <property type="match status" value="1"/>
</dbReference>
<keyword evidence="13" id="KW-1185">Reference proteome</keyword>
<reference evidence="12 13" key="1">
    <citation type="submission" date="2014-11" db="EMBL/GenBank/DDBJ databases">
        <authorList>
            <person name="Zhu J."/>
            <person name="Qi W."/>
            <person name="Song R."/>
        </authorList>
    </citation>
    <scope>NUCLEOTIDE SEQUENCE [LARGE SCALE GENOMIC DNA]</scope>
</reference>
<dbReference type="Pfam" id="PF01063">
    <property type="entry name" value="Aminotran_4"/>
    <property type="match status" value="1"/>
</dbReference>
<dbReference type="OMA" id="LTEVFAC"/>
<dbReference type="STRING" id="1169540.A0A0G4F6J8"/>
<comment type="catalytic activity">
    <reaction evidence="11">
        <text>L-leucine + 2-oxoglutarate = 4-methyl-2-oxopentanoate + L-glutamate</text>
        <dbReference type="Rhea" id="RHEA:18321"/>
        <dbReference type="ChEBI" id="CHEBI:16810"/>
        <dbReference type="ChEBI" id="CHEBI:17865"/>
        <dbReference type="ChEBI" id="CHEBI:29985"/>
        <dbReference type="ChEBI" id="CHEBI:57427"/>
        <dbReference type="EC" id="2.6.1.42"/>
    </reaction>
</comment>
<evidence type="ECO:0000256" key="2">
    <source>
        <dbReference type="ARBA" id="ARBA00009320"/>
    </source>
</evidence>
<dbReference type="GO" id="GO:0008652">
    <property type="term" value="P:amino acid biosynthetic process"/>
    <property type="evidence" value="ECO:0007669"/>
    <property type="project" value="UniProtKB-KW"/>
</dbReference>
<dbReference type="EMBL" id="CDMY01000383">
    <property type="protein sequence ID" value="CEM08044.1"/>
    <property type="molecule type" value="Genomic_DNA"/>
</dbReference>
<dbReference type="AlphaFoldDB" id="A0A0G4F6J8"/>
<comment type="catalytic activity">
    <reaction evidence="11">
        <text>L-isoleucine + 2-oxoglutarate = (S)-3-methyl-2-oxopentanoate + L-glutamate</text>
        <dbReference type="Rhea" id="RHEA:24801"/>
        <dbReference type="ChEBI" id="CHEBI:16810"/>
        <dbReference type="ChEBI" id="CHEBI:29985"/>
        <dbReference type="ChEBI" id="CHEBI:35146"/>
        <dbReference type="ChEBI" id="CHEBI:58045"/>
        <dbReference type="EC" id="2.6.1.42"/>
    </reaction>
</comment>